<evidence type="ECO:0000256" key="7">
    <source>
        <dbReference type="ARBA" id="ARBA00023187"/>
    </source>
</evidence>
<dbReference type="InterPro" id="IPR048333">
    <property type="entry name" value="HA2_WH"/>
</dbReference>
<dbReference type="GO" id="GO:0005524">
    <property type="term" value="F:ATP binding"/>
    <property type="evidence" value="ECO:0007669"/>
    <property type="project" value="UniProtKB-KW"/>
</dbReference>
<keyword evidence="5" id="KW-0347">Helicase</keyword>
<dbReference type="PANTHER" id="PTHR18934">
    <property type="entry name" value="ATP-DEPENDENT RNA HELICASE"/>
    <property type="match status" value="1"/>
</dbReference>
<keyword evidence="7" id="KW-0508">mRNA splicing</keyword>
<dbReference type="FunFam" id="3.40.50.300:FF:000007">
    <property type="entry name" value="Pre-mRNA-splicing factor ATP-dependent RNA helicase"/>
    <property type="match status" value="1"/>
</dbReference>
<keyword evidence="2" id="KW-0507">mRNA processing</keyword>
<evidence type="ECO:0000256" key="9">
    <source>
        <dbReference type="SAM" id="MobiDB-lite"/>
    </source>
</evidence>
<feature type="domain" description="Helicase C-terminal" evidence="11">
    <location>
        <begin position="682"/>
        <end position="855"/>
    </location>
</feature>
<feature type="compositionally biased region" description="Low complexity" evidence="9">
    <location>
        <begin position="216"/>
        <end position="227"/>
    </location>
</feature>
<dbReference type="SMART" id="SM00490">
    <property type="entry name" value="HELICc"/>
    <property type="match status" value="1"/>
</dbReference>
<dbReference type="FunFam" id="3.40.50.300:FF:000594">
    <property type="entry name" value="Pre-mRNA-splicing factor ATP-dependent RNA helicase"/>
    <property type="match status" value="1"/>
</dbReference>
<dbReference type="InterPro" id="IPR001650">
    <property type="entry name" value="Helicase_C-like"/>
</dbReference>
<evidence type="ECO:0000256" key="2">
    <source>
        <dbReference type="ARBA" id="ARBA00022664"/>
    </source>
</evidence>
<evidence type="ECO:0000313" key="13">
    <source>
        <dbReference type="Proteomes" id="UP000053095"/>
    </source>
</evidence>
<dbReference type="InterPro" id="IPR027417">
    <property type="entry name" value="P-loop_NTPase"/>
</dbReference>
<proteinExistence type="predicted"/>
<feature type="compositionally biased region" description="Basic and acidic residues" evidence="9">
    <location>
        <begin position="231"/>
        <end position="285"/>
    </location>
</feature>
<feature type="compositionally biased region" description="Basic and acidic residues" evidence="9">
    <location>
        <begin position="144"/>
        <end position="159"/>
    </location>
</feature>
<evidence type="ECO:0000256" key="4">
    <source>
        <dbReference type="ARBA" id="ARBA00022801"/>
    </source>
</evidence>
<evidence type="ECO:0000259" key="10">
    <source>
        <dbReference type="PROSITE" id="PS51192"/>
    </source>
</evidence>
<dbReference type="CDD" id="cd18791">
    <property type="entry name" value="SF2_C_RHA"/>
    <property type="match status" value="1"/>
</dbReference>
<dbReference type="Pfam" id="PF07717">
    <property type="entry name" value="OB_NTP_bind"/>
    <property type="match status" value="1"/>
</dbReference>
<feature type="compositionally biased region" description="Acidic residues" evidence="9">
    <location>
        <begin position="188"/>
        <end position="212"/>
    </location>
</feature>
<sequence length="1131" mass="128326">MDTRTFVSDSLLQFTGASDPTIVDFVIATANDAKSTAELRDKLQPFLEGGDDHGIDNFCADLYGRVGPGGGPGGKSKSHAINESGSSKKQKYTLVEMEDEELSSKGPPRSVEPSEKRRRDKRKDESRSKHSMRNRWESEEDDQAHERSRRDKDLSSDSKSRKRERSRGEADSRDRNRRSRKLRRRDDDDFEDRWGDEEMVPEEEEEYIDEQAENGAASPRSVASSSAGLDEEAKAERARLRDIKERDEFAKRLAEKEDSKLKKKVVEDRTRRAGDNSRRALADDADARGAAMPDLRLRSRQEYLKKREMERIALLRRQVAEEAIELRENPDLSRREKEEFARNREVLRIAEERLRIDDHRDGYMIPEDYITEKGKIDRKKKEEALYKRYVDRDEQGHERFVTEQEEWEREQAAKAKAQISRAEFVDEGDYEYVFDDAQKINFIMDSRLEGDRKPLTKEQRMLQQQLDAAEKKAKSIEETRKSLPVYQFRDEIIQAIHDHQVLIIVGETGSGKTTQLPQFVHEAGYTKNGMKVGCTQPRRVAAMSVAARVAEEMGVKLGNEVGYSIRFEDKTSDKTIIKYMTDGMLLRELLTEPDLGAYSCLMIDEAHERTVSSDLALGLLKDIAKARPDLKLLISSATMDAQKFQKYFDDAPIFNIPGRRFPVDIHYTSQPEANYLAAAITTVFQIHITQGPGDILVFLTGQEEIEAAEQSLQETARKLGSKVPEMLIAPIYANLPTELQSKIFEPTPPGARKVVLATNIAETSLTIDGIVYVIDPGFVKENVFNPRTGMESLVVTPCSRASAGQRAGRAGRVGPGKCFRLYTKWAYHNELEESTTPEIQRVNLTGVILMLKSLGIDQLLDFDFMDAPPAETIIRALEQLYALGALNDRGELTKIGRQMAEFPTDPMLAKSILAADKYGCVEEVLSIIAMLGEASALFYRPKDKKIHADSARARFTIKDGGDHLTLLNIWNQYVDSDFSYVWARENFLQQRSLTRARDVRDQLAKLCDRVEVTVTSAGANNIVPIQKAITAGFFPNAARLQRGGDSYRTVKNGQTVYLHPSSTLFEVNPKWVIYYELVLTSKEYMRSNMPLQPEWLTEVAPHYHKKKDLETLGLDKKVPRGEGAAGEKSKM</sequence>
<feature type="region of interest" description="Disordered" evidence="9">
    <location>
        <begin position="69"/>
        <end position="285"/>
    </location>
</feature>
<evidence type="ECO:0000313" key="12">
    <source>
        <dbReference type="EMBL" id="GAM35559.1"/>
    </source>
</evidence>
<dbReference type="InterPro" id="IPR003593">
    <property type="entry name" value="AAA+_ATPase"/>
</dbReference>
<dbReference type="EMBL" id="DF933813">
    <property type="protein sequence ID" value="GAM35559.1"/>
    <property type="molecule type" value="Genomic_DNA"/>
</dbReference>
<keyword evidence="6" id="KW-0067">ATP-binding</keyword>
<dbReference type="Proteomes" id="UP000053095">
    <property type="component" value="Unassembled WGS sequence"/>
</dbReference>
<dbReference type="SMART" id="SM00847">
    <property type="entry name" value="HA2"/>
    <property type="match status" value="1"/>
</dbReference>
<dbReference type="GO" id="GO:0071013">
    <property type="term" value="C:catalytic step 2 spliceosome"/>
    <property type="evidence" value="ECO:0007669"/>
    <property type="project" value="TreeGrafter"/>
</dbReference>
<dbReference type="FunFam" id="1.20.120.1080:FF:000001">
    <property type="entry name" value="Pre-mRNA-splicing factor ATP-dependent RNA helicase"/>
    <property type="match status" value="1"/>
</dbReference>
<comment type="catalytic activity">
    <reaction evidence="8">
        <text>ATP + H2O = ADP + phosphate + H(+)</text>
        <dbReference type="Rhea" id="RHEA:13065"/>
        <dbReference type="ChEBI" id="CHEBI:15377"/>
        <dbReference type="ChEBI" id="CHEBI:15378"/>
        <dbReference type="ChEBI" id="CHEBI:30616"/>
        <dbReference type="ChEBI" id="CHEBI:43474"/>
        <dbReference type="ChEBI" id="CHEBI:456216"/>
        <dbReference type="EC" id="3.6.4.13"/>
    </reaction>
</comment>
<dbReference type="EC" id="3.6.4.13" evidence="1"/>
<dbReference type="SUPFAM" id="SSF52540">
    <property type="entry name" value="P-loop containing nucleoside triphosphate hydrolases"/>
    <property type="match status" value="1"/>
</dbReference>
<keyword evidence="4" id="KW-0378">Hydrolase</keyword>
<dbReference type="Gene3D" id="1.20.120.1080">
    <property type="match status" value="1"/>
</dbReference>
<dbReference type="Gene3D" id="3.40.50.300">
    <property type="entry name" value="P-loop containing nucleotide triphosphate hydrolases"/>
    <property type="match status" value="2"/>
</dbReference>
<dbReference type="PROSITE" id="PS51192">
    <property type="entry name" value="HELICASE_ATP_BIND_1"/>
    <property type="match status" value="1"/>
</dbReference>
<comment type="caution">
    <text evidence="12">The sequence shown here is derived from an EMBL/GenBank/DDBJ whole genome shotgun (WGS) entry which is preliminary data.</text>
</comment>
<dbReference type="InterPro" id="IPR007502">
    <property type="entry name" value="Helicase-assoc_dom"/>
</dbReference>
<keyword evidence="13" id="KW-1185">Reference proteome</keyword>
<dbReference type="Pfam" id="PF04408">
    <property type="entry name" value="WHD_HA2"/>
    <property type="match status" value="1"/>
</dbReference>
<evidence type="ECO:0000256" key="3">
    <source>
        <dbReference type="ARBA" id="ARBA00022741"/>
    </source>
</evidence>
<keyword evidence="3" id="KW-0547">Nucleotide-binding</keyword>
<evidence type="ECO:0000259" key="11">
    <source>
        <dbReference type="PROSITE" id="PS51194"/>
    </source>
</evidence>
<dbReference type="GO" id="GO:0006397">
    <property type="term" value="P:mRNA processing"/>
    <property type="evidence" value="ECO:0007669"/>
    <property type="project" value="UniProtKB-KW"/>
</dbReference>
<dbReference type="Pfam" id="PF00271">
    <property type="entry name" value="Helicase_C"/>
    <property type="match status" value="1"/>
</dbReference>
<gene>
    <name evidence="12" type="ORF">TCE0_017f03990</name>
</gene>
<dbReference type="InterPro" id="IPR011545">
    <property type="entry name" value="DEAD/DEAH_box_helicase_dom"/>
</dbReference>
<dbReference type="PROSITE" id="PS00690">
    <property type="entry name" value="DEAH_ATP_HELICASE"/>
    <property type="match status" value="1"/>
</dbReference>
<dbReference type="Pfam" id="PF21010">
    <property type="entry name" value="HA2_C"/>
    <property type="match status" value="1"/>
</dbReference>
<dbReference type="GO" id="GO:0003723">
    <property type="term" value="F:RNA binding"/>
    <property type="evidence" value="ECO:0007669"/>
    <property type="project" value="TreeGrafter"/>
</dbReference>
<dbReference type="GO" id="GO:0008380">
    <property type="term" value="P:RNA splicing"/>
    <property type="evidence" value="ECO:0007669"/>
    <property type="project" value="UniProtKB-KW"/>
</dbReference>
<dbReference type="GO" id="GO:0016787">
    <property type="term" value="F:hydrolase activity"/>
    <property type="evidence" value="ECO:0007669"/>
    <property type="project" value="UniProtKB-KW"/>
</dbReference>
<feature type="compositionally biased region" description="Basic and acidic residues" evidence="9">
    <location>
        <begin position="112"/>
        <end position="128"/>
    </location>
</feature>
<dbReference type="Pfam" id="PF00270">
    <property type="entry name" value="DEAD"/>
    <property type="match status" value="1"/>
</dbReference>
<evidence type="ECO:0000256" key="6">
    <source>
        <dbReference type="ARBA" id="ARBA00022840"/>
    </source>
</evidence>
<dbReference type="InterPro" id="IPR011709">
    <property type="entry name" value="DEAD-box_helicase_OB_fold"/>
</dbReference>
<feature type="domain" description="Helicase ATP-binding" evidence="10">
    <location>
        <begin position="493"/>
        <end position="657"/>
    </location>
</feature>
<dbReference type="InterPro" id="IPR014001">
    <property type="entry name" value="Helicase_ATP-bd"/>
</dbReference>
<organism evidence="12 13">
    <name type="scientific">Talaromyces pinophilus</name>
    <name type="common">Penicillium pinophilum</name>
    <dbReference type="NCBI Taxonomy" id="128442"/>
    <lineage>
        <taxon>Eukaryota</taxon>
        <taxon>Fungi</taxon>
        <taxon>Dikarya</taxon>
        <taxon>Ascomycota</taxon>
        <taxon>Pezizomycotina</taxon>
        <taxon>Eurotiomycetes</taxon>
        <taxon>Eurotiomycetidae</taxon>
        <taxon>Eurotiales</taxon>
        <taxon>Trichocomaceae</taxon>
        <taxon>Talaromyces</taxon>
        <taxon>Talaromyces sect. Talaromyces</taxon>
    </lineage>
</organism>
<name>A0A6V8H2M1_TALPI</name>
<reference evidence="13" key="1">
    <citation type="journal article" date="2015" name="Genome Announc.">
        <title>Draft genome sequence of Talaromyces cellulolyticus strain Y-94, a source of lignocellulosic biomass-degrading enzymes.</title>
        <authorList>
            <person name="Fujii T."/>
            <person name="Koike H."/>
            <person name="Sawayama S."/>
            <person name="Yano S."/>
            <person name="Inoue H."/>
        </authorList>
    </citation>
    <scope>NUCLEOTIDE SEQUENCE [LARGE SCALE GENOMIC DNA]</scope>
    <source>
        <strain evidence="13">Y-94</strain>
    </source>
</reference>
<evidence type="ECO:0000256" key="8">
    <source>
        <dbReference type="ARBA" id="ARBA00047984"/>
    </source>
</evidence>
<dbReference type="GO" id="GO:0003724">
    <property type="term" value="F:RNA helicase activity"/>
    <property type="evidence" value="ECO:0007669"/>
    <property type="project" value="UniProtKB-EC"/>
</dbReference>
<dbReference type="AlphaFoldDB" id="A0A6V8H2M1"/>
<protein>
    <recommendedName>
        <fullName evidence="1">RNA helicase</fullName>
        <ecNumber evidence="1">3.6.4.13</ecNumber>
    </recommendedName>
</protein>
<accession>A0A6V8H2M1</accession>
<evidence type="ECO:0000256" key="1">
    <source>
        <dbReference type="ARBA" id="ARBA00012552"/>
    </source>
</evidence>
<dbReference type="InterPro" id="IPR002464">
    <property type="entry name" value="DNA/RNA_helicase_DEAH_CS"/>
</dbReference>
<dbReference type="SMART" id="SM00487">
    <property type="entry name" value="DEXDc"/>
    <property type="match status" value="1"/>
</dbReference>
<evidence type="ECO:0000256" key="5">
    <source>
        <dbReference type="ARBA" id="ARBA00022806"/>
    </source>
</evidence>
<dbReference type="PANTHER" id="PTHR18934:SF83">
    <property type="entry name" value="PRE-MRNA-SPLICING FACTOR ATP-DEPENDENT RNA HELICASE DHX16"/>
    <property type="match status" value="1"/>
</dbReference>
<dbReference type="SMART" id="SM00382">
    <property type="entry name" value="AAA"/>
    <property type="match status" value="1"/>
</dbReference>
<dbReference type="GO" id="GO:0005684">
    <property type="term" value="C:U2-type spliceosomal complex"/>
    <property type="evidence" value="ECO:0007669"/>
    <property type="project" value="UniProtKB-ARBA"/>
</dbReference>
<dbReference type="PROSITE" id="PS51194">
    <property type="entry name" value="HELICASE_CTER"/>
    <property type="match status" value="1"/>
</dbReference>